<dbReference type="InterPro" id="IPR041522">
    <property type="entry name" value="CdaR_GGDEF"/>
</dbReference>
<dbReference type="InterPro" id="IPR009057">
    <property type="entry name" value="Homeodomain-like_sf"/>
</dbReference>
<feature type="domain" description="Response regulatory" evidence="6">
    <location>
        <begin position="2"/>
        <end position="119"/>
    </location>
</feature>
<dbReference type="PROSITE" id="PS50110">
    <property type="entry name" value="RESPONSE_REGULATORY"/>
    <property type="match status" value="1"/>
</dbReference>
<feature type="domain" description="HTH araC/xylS-type" evidence="5">
    <location>
        <begin position="425"/>
        <end position="523"/>
    </location>
</feature>
<dbReference type="PANTHER" id="PTHR43280:SF2">
    <property type="entry name" value="HTH-TYPE TRANSCRIPTIONAL REGULATOR EXSA"/>
    <property type="match status" value="1"/>
</dbReference>
<keyword evidence="1" id="KW-0805">Transcription regulation</keyword>
<name>A0ABV5BDE5_9BACL</name>
<dbReference type="SMART" id="SM00448">
    <property type="entry name" value="REC"/>
    <property type="match status" value="1"/>
</dbReference>
<dbReference type="Pfam" id="PF00072">
    <property type="entry name" value="Response_reg"/>
    <property type="match status" value="1"/>
</dbReference>
<keyword evidence="8" id="KW-1185">Reference proteome</keyword>
<dbReference type="Pfam" id="PF17853">
    <property type="entry name" value="GGDEF_2"/>
    <property type="match status" value="1"/>
</dbReference>
<dbReference type="PANTHER" id="PTHR43280">
    <property type="entry name" value="ARAC-FAMILY TRANSCRIPTIONAL REGULATOR"/>
    <property type="match status" value="1"/>
</dbReference>
<evidence type="ECO:0000259" key="6">
    <source>
        <dbReference type="PROSITE" id="PS50110"/>
    </source>
</evidence>
<dbReference type="CDD" id="cd17536">
    <property type="entry name" value="REC_YesN-like"/>
    <property type="match status" value="1"/>
</dbReference>
<dbReference type="SUPFAM" id="SSF52172">
    <property type="entry name" value="CheY-like"/>
    <property type="match status" value="1"/>
</dbReference>
<dbReference type="InterPro" id="IPR018060">
    <property type="entry name" value="HTH_AraC"/>
</dbReference>
<comment type="caution">
    <text evidence="7">The sequence shown here is derived from an EMBL/GenBank/DDBJ whole genome shotgun (WGS) entry which is preliminary data.</text>
</comment>
<sequence>MKMVIVDDEKGIVDGLNKLIGRYVPECEMIGAAYNGLDGFRLILERQPDIVITDIRMPQADGLEMIRMLKDEACHAKFILLSGYAEFEYARKGMQLGVQFYINKPVEEEELQECVYKVMEVIRSERARQQEVHNLKQQVHNRMVESALRDLLDAGSDNKVLVDELLRVVRIPLEDTRYVCAMLEFESSLGALKGPGLERLFLRIGQTLEQFQGVYRIRYSGSQVAVMVTHDQAIEYGELIRSIHDLKEMIYQETKLSMAVGIGTVQERAERISLSFEEARHALSYKVIKGEDAVIPYSEIINLKGRRLPVSEEIISKLEACMDNMDEKGCVNLIREIFGIIEKEESMSPADLQLQCLSILLSSMRKMSVQQFQQHDIIGRHILSLESISRFRTLEQLEEWMIQVIQGILSFKQEHQLPRKKDIIAEIKEYVREHYSEPISLADLSARFFINPYYLSQLFKQKTGETYLNYLAQTRINKAKELLIRTDLKVYEICQRVGYSDAQHFARLFEKLTGCRPSEYRKNPLRE</sequence>
<dbReference type="PROSITE" id="PS01124">
    <property type="entry name" value="HTH_ARAC_FAMILY_2"/>
    <property type="match status" value="1"/>
</dbReference>
<dbReference type="Gene3D" id="1.10.10.60">
    <property type="entry name" value="Homeodomain-like"/>
    <property type="match status" value="2"/>
</dbReference>
<keyword evidence="4" id="KW-0597">Phosphoprotein</keyword>
<dbReference type="RefSeq" id="WP_375527461.1">
    <property type="nucleotide sequence ID" value="NZ_JBHILM010000030.1"/>
</dbReference>
<evidence type="ECO:0000313" key="7">
    <source>
        <dbReference type="EMBL" id="MFB5683733.1"/>
    </source>
</evidence>
<evidence type="ECO:0000256" key="1">
    <source>
        <dbReference type="ARBA" id="ARBA00023015"/>
    </source>
</evidence>
<gene>
    <name evidence="7" type="ORF">ACE3NQ_22740</name>
</gene>
<feature type="modified residue" description="4-aspartylphosphate" evidence="4">
    <location>
        <position position="54"/>
    </location>
</feature>
<evidence type="ECO:0000259" key="5">
    <source>
        <dbReference type="PROSITE" id="PS01124"/>
    </source>
</evidence>
<dbReference type="InterPro" id="IPR011006">
    <property type="entry name" value="CheY-like_superfamily"/>
</dbReference>
<keyword evidence="2" id="KW-0238">DNA-binding</keyword>
<dbReference type="SMART" id="SM00342">
    <property type="entry name" value="HTH_ARAC"/>
    <property type="match status" value="1"/>
</dbReference>
<proteinExistence type="predicted"/>
<dbReference type="PRINTS" id="PR00032">
    <property type="entry name" value="HTHARAC"/>
</dbReference>
<protein>
    <submittedName>
        <fullName evidence="7">Helix-turn-helix domain-containing protein</fullName>
    </submittedName>
</protein>
<reference evidence="7 8" key="1">
    <citation type="submission" date="2024-09" db="EMBL/GenBank/DDBJ databases">
        <authorList>
            <person name="Ruan L."/>
        </authorList>
    </citation>
    <scope>NUCLEOTIDE SEQUENCE [LARGE SCALE GENOMIC DNA]</scope>
    <source>
        <strain evidence="7 8">D33</strain>
    </source>
</reference>
<keyword evidence="3" id="KW-0804">Transcription</keyword>
<evidence type="ECO:0000256" key="2">
    <source>
        <dbReference type="ARBA" id="ARBA00023125"/>
    </source>
</evidence>
<dbReference type="EMBL" id="JBHILM010000030">
    <property type="protein sequence ID" value="MFB5683733.1"/>
    <property type="molecule type" value="Genomic_DNA"/>
</dbReference>
<dbReference type="SUPFAM" id="SSF46689">
    <property type="entry name" value="Homeodomain-like"/>
    <property type="match status" value="2"/>
</dbReference>
<dbReference type="Proteomes" id="UP001580407">
    <property type="component" value="Unassembled WGS sequence"/>
</dbReference>
<dbReference type="Gene3D" id="3.40.50.2300">
    <property type="match status" value="1"/>
</dbReference>
<dbReference type="Pfam" id="PF12833">
    <property type="entry name" value="HTH_18"/>
    <property type="match status" value="1"/>
</dbReference>
<evidence type="ECO:0000256" key="3">
    <source>
        <dbReference type="ARBA" id="ARBA00023163"/>
    </source>
</evidence>
<evidence type="ECO:0000313" key="8">
    <source>
        <dbReference type="Proteomes" id="UP001580407"/>
    </source>
</evidence>
<accession>A0ABV5BDE5</accession>
<dbReference type="InterPro" id="IPR020449">
    <property type="entry name" value="Tscrpt_reg_AraC-type_HTH"/>
</dbReference>
<organism evidence="7 8">
    <name type="scientific">Paenibacillus terreus</name>
    <dbReference type="NCBI Taxonomy" id="1387834"/>
    <lineage>
        <taxon>Bacteria</taxon>
        <taxon>Bacillati</taxon>
        <taxon>Bacillota</taxon>
        <taxon>Bacilli</taxon>
        <taxon>Bacillales</taxon>
        <taxon>Paenibacillaceae</taxon>
        <taxon>Paenibacillus</taxon>
    </lineage>
</organism>
<evidence type="ECO:0000256" key="4">
    <source>
        <dbReference type="PROSITE-ProRule" id="PRU00169"/>
    </source>
</evidence>
<dbReference type="InterPro" id="IPR001789">
    <property type="entry name" value="Sig_transdc_resp-reg_receiver"/>
</dbReference>